<dbReference type="AlphaFoldDB" id="A0A9W8MTT5"/>
<feature type="chain" id="PRO_5040834181" evidence="1">
    <location>
        <begin position="23"/>
        <end position="213"/>
    </location>
</feature>
<sequence length="213" mass="22502">MHTFKSIKHLSAAFLLTALALANTPTLYRIGQLGRDQAPAVTAIGVGPEGGTTYEQLQRVYIGESTFVDGTPPAVTTSTWIGEETVGLFVFEAVFVQHASWAYRQIPDQSGRFNIVELNCTLPAEGREGSECVEVVRLTSGPTSAPTTTATEVSTFPGTLVGRFTATGPIPTALPPPTATANGANVAGRDIGRWSWTSAMTGFAVLGAWSIAW</sequence>
<evidence type="ECO:0000313" key="2">
    <source>
        <dbReference type="EMBL" id="KAJ3506696.1"/>
    </source>
</evidence>
<evidence type="ECO:0000313" key="3">
    <source>
        <dbReference type="Proteomes" id="UP001148786"/>
    </source>
</evidence>
<organism evidence="2 3">
    <name type="scientific">Agrocybe chaxingu</name>
    <dbReference type="NCBI Taxonomy" id="84603"/>
    <lineage>
        <taxon>Eukaryota</taxon>
        <taxon>Fungi</taxon>
        <taxon>Dikarya</taxon>
        <taxon>Basidiomycota</taxon>
        <taxon>Agaricomycotina</taxon>
        <taxon>Agaricomycetes</taxon>
        <taxon>Agaricomycetidae</taxon>
        <taxon>Agaricales</taxon>
        <taxon>Agaricineae</taxon>
        <taxon>Strophariaceae</taxon>
        <taxon>Agrocybe</taxon>
    </lineage>
</organism>
<gene>
    <name evidence="2" type="ORF">NLJ89_g6725</name>
</gene>
<feature type="signal peptide" evidence="1">
    <location>
        <begin position="1"/>
        <end position="22"/>
    </location>
</feature>
<keyword evidence="3" id="KW-1185">Reference proteome</keyword>
<keyword evidence="1" id="KW-0732">Signal</keyword>
<dbReference type="Proteomes" id="UP001148786">
    <property type="component" value="Unassembled WGS sequence"/>
</dbReference>
<comment type="caution">
    <text evidence="2">The sequence shown here is derived from an EMBL/GenBank/DDBJ whole genome shotgun (WGS) entry which is preliminary data.</text>
</comment>
<dbReference type="OrthoDB" id="10414220at2759"/>
<protein>
    <submittedName>
        <fullName evidence="2">Uncharacterized protein</fullName>
    </submittedName>
</protein>
<name>A0A9W8MTT5_9AGAR</name>
<accession>A0A9W8MTT5</accession>
<evidence type="ECO:0000256" key="1">
    <source>
        <dbReference type="SAM" id="SignalP"/>
    </source>
</evidence>
<proteinExistence type="predicted"/>
<dbReference type="EMBL" id="JANKHO010000737">
    <property type="protein sequence ID" value="KAJ3506696.1"/>
    <property type="molecule type" value="Genomic_DNA"/>
</dbReference>
<reference evidence="2" key="1">
    <citation type="submission" date="2022-07" db="EMBL/GenBank/DDBJ databases">
        <title>Genome Sequence of Agrocybe chaxingu.</title>
        <authorList>
            <person name="Buettner E."/>
        </authorList>
    </citation>
    <scope>NUCLEOTIDE SEQUENCE</scope>
    <source>
        <strain evidence="2">MP-N11</strain>
    </source>
</reference>